<name>A0A6J5PTD9_9CAUD</name>
<reference evidence="1" key="1">
    <citation type="submission" date="2020-05" db="EMBL/GenBank/DDBJ databases">
        <authorList>
            <person name="Chiriac C."/>
            <person name="Salcher M."/>
            <person name="Ghai R."/>
            <person name="Kavagutti S V."/>
        </authorList>
    </citation>
    <scope>NUCLEOTIDE SEQUENCE</scope>
</reference>
<sequence>MAKKKQEEELDRLERVSTFIEDRKEIYLQEHRDASTEVEKFIWSEMIGLLDEISGLLDREGL</sequence>
<gene>
    <name evidence="1" type="ORF">UFOVP972_122</name>
</gene>
<dbReference type="EMBL" id="LR796923">
    <property type="protein sequence ID" value="CAB4175180.1"/>
    <property type="molecule type" value="Genomic_DNA"/>
</dbReference>
<protein>
    <submittedName>
        <fullName evidence="1">Uncharacterized protein</fullName>
    </submittedName>
</protein>
<organism evidence="1">
    <name type="scientific">uncultured Caudovirales phage</name>
    <dbReference type="NCBI Taxonomy" id="2100421"/>
    <lineage>
        <taxon>Viruses</taxon>
        <taxon>Duplodnaviria</taxon>
        <taxon>Heunggongvirae</taxon>
        <taxon>Uroviricota</taxon>
        <taxon>Caudoviricetes</taxon>
        <taxon>Peduoviridae</taxon>
        <taxon>Maltschvirus</taxon>
        <taxon>Maltschvirus maltsch</taxon>
    </lineage>
</organism>
<accession>A0A6J5PTD9</accession>
<proteinExistence type="predicted"/>
<evidence type="ECO:0000313" key="1">
    <source>
        <dbReference type="EMBL" id="CAB4175180.1"/>
    </source>
</evidence>